<keyword evidence="6" id="KW-0067">ATP-binding</keyword>
<feature type="region of interest" description="Disordered" evidence="8">
    <location>
        <begin position="1"/>
        <end position="64"/>
    </location>
</feature>
<dbReference type="GO" id="GO:0005524">
    <property type="term" value="F:ATP binding"/>
    <property type="evidence" value="ECO:0007669"/>
    <property type="project" value="UniProtKB-KW"/>
</dbReference>
<reference evidence="12" key="1">
    <citation type="journal article" date="2013" name="Nature">
        <title>Pan genome of the phytoplankton Emiliania underpins its global distribution.</title>
        <authorList>
            <person name="Read B.A."/>
            <person name="Kegel J."/>
            <person name="Klute M.J."/>
            <person name="Kuo A."/>
            <person name="Lefebvre S.C."/>
            <person name="Maumus F."/>
            <person name="Mayer C."/>
            <person name="Miller J."/>
            <person name="Monier A."/>
            <person name="Salamov A."/>
            <person name="Young J."/>
            <person name="Aguilar M."/>
            <person name="Claverie J.M."/>
            <person name="Frickenhaus S."/>
            <person name="Gonzalez K."/>
            <person name="Herman E.K."/>
            <person name="Lin Y.C."/>
            <person name="Napier J."/>
            <person name="Ogata H."/>
            <person name="Sarno A.F."/>
            <person name="Shmutz J."/>
            <person name="Schroeder D."/>
            <person name="de Vargas C."/>
            <person name="Verret F."/>
            <person name="von Dassow P."/>
            <person name="Valentin K."/>
            <person name="Van de Peer Y."/>
            <person name="Wheeler G."/>
            <person name="Dacks J.B."/>
            <person name="Delwiche C.F."/>
            <person name="Dyhrman S.T."/>
            <person name="Glockner G."/>
            <person name="John U."/>
            <person name="Richards T."/>
            <person name="Worden A.Z."/>
            <person name="Zhang X."/>
            <person name="Grigoriev I.V."/>
            <person name="Allen A.E."/>
            <person name="Bidle K."/>
            <person name="Borodovsky M."/>
            <person name="Bowler C."/>
            <person name="Brownlee C."/>
            <person name="Cock J.M."/>
            <person name="Elias M."/>
            <person name="Gladyshev V.N."/>
            <person name="Groth M."/>
            <person name="Guda C."/>
            <person name="Hadaegh A."/>
            <person name="Iglesias-Rodriguez M.D."/>
            <person name="Jenkins J."/>
            <person name="Jones B.M."/>
            <person name="Lawson T."/>
            <person name="Leese F."/>
            <person name="Lindquist E."/>
            <person name="Lobanov A."/>
            <person name="Lomsadze A."/>
            <person name="Malik S.B."/>
            <person name="Marsh M.E."/>
            <person name="Mackinder L."/>
            <person name="Mock T."/>
            <person name="Mueller-Roeber B."/>
            <person name="Pagarete A."/>
            <person name="Parker M."/>
            <person name="Probert I."/>
            <person name="Quesneville H."/>
            <person name="Raines C."/>
            <person name="Rensing S.A."/>
            <person name="Riano-Pachon D.M."/>
            <person name="Richier S."/>
            <person name="Rokitta S."/>
            <person name="Shiraiwa Y."/>
            <person name="Soanes D.M."/>
            <person name="van der Giezen M."/>
            <person name="Wahlund T.M."/>
            <person name="Williams B."/>
            <person name="Wilson W."/>
            <person name="Wolfe G."/>
            <person name="Wurch L.L."/>
        </authorList>
    </citation>
    <scope>NUCLEOTIDE SEQUENCE</scope>
</reference>
<dbReference type="GO" id="GO:0005634">
    <property type="term" value="C:nucleus"/>
    <property type="evidence" value="ECO:0007669"/>
    <property type="project" value="UniProtKB-SubCell"/>
</dbReference>
<dbReference type="Proteomes" id="UP000013827">
    <property type="component" value="Unassembled WGS sequence"/>
</dbReference>
<dbReference type="GO" id="GO:0016787">
    <property type="term" value="F:hydrolase activity"/>
    <property type="evidence" value="ECO:0007669"/>
    <property type="project" value="UniProtKB-KW"/>
</dbReference>
<evidence type="ECO:0000256" key="1">
    <source>
        <dbReference type="ARBA" id="ARBA00004123"/>
    </source>
</evidence>
<dbReference type="GO" id="GO:0009378">
    <property type="term" value="F:four-way junction helicase activity"/>
    <property type="evidence" value="ECO:0007669"/>
    <property type="project" value="TreeGrafter"/>
</dbReference>
<dbReference type="InterPro" id="IPR044749">
    <property type="entry name" value="FANCM_DEXDc"/>
</dbReference>
<evidence type="ECO:0000313" key="11">
    <source>
        <dbReference type="EnsemblProtists" id="EOD19121"/>
    </source>
</evidence>
<keyword evidence="12" id="KW-1185">Reference proteome</keyword>
<dbReference type="FunFam" id="3.40.50.300:FF:000861">
    <property type="entry name" value="Fanconi anemia, complementation group M"/>
    <property type="match status" value="1"/>
</dbReference>
<dbReference type="eggNOG" id="KOG0354">
    <property type="taxonomic scope" value="Eukaryota"/>
</dbReference>
<evidence type="ECO:0000313" key="12">
    <source>
        <dbReference type="Proteomes" id="UP000013827"/>
    </source>
</evidence>
<dbReference type="EnsemblProtists" id="EOD19121">
    <property type="protein sequence ID" value="EOD19121"/>
    <property type="gene ID" value="EMIHUDRAFT_243234"/>
</dbReference>
<evidence type="ECO:0000256" key="4">
    <source>
        <dbReference type="ARBA" id="ARBA00022801"/>
    </source>
</evidence>
<dbReference type="Pfam" id="PF00271">
    <property type="entry name" value="Helicase_C"/>
    <property type="match status" value="1"/>
</dbReference>
<feature type="compositionally biased region" description="Low complexity" evidence="8">
    <location>
        <begin position="18"/>
        <end position="27"/>
    </location>
</feature>
<dbReference type="SUPFAM" id="SSF52540">
    <property type="entry name" value="P-loop containing nucleoside triphosphate hydrolases"/>
    <property type="match status" value="1"/>
</dbReference>
<evidence type="ECO:0000256" key="5">
    <source>
        <dbReference type="ARBA" id="ARBA00022806"/>
    </source>
</evidence>
<accession>A0A0D3J6I6</accession>
<dbReference type="SMART" id="SM00487">
    <property type="entry name" value="DEXDc"/>
    <property type="match status" value="1"/>
</dbReference>
<dbReference type="Pfam" id="PF00270">
    <property type="entry name" value="DEAD"/>
    <property type="match status" value="1"/>
</dbReference>
<name>A0A0D3J6I6_EMIH1</name>
<dbReference type="Gene3D" id="3.40.50.300">
    <property type="entry name" value="P-loop containing nucleotide triphosphate hydrolases"/>
    <property type="match status" value="2"/>
</dbReference>
<comment type="subcellular location">
    <subcellularLocation>
        <location evidence="1">Nucleus</location>
    </subcellularLocation>
</comment>
<dbReference type="PROSITE" id="PS51192">
    <property type="entry name" value="HELICASE_ATP_BIND_1"/>
    <property type="match status" value="1"/>
</dbReference>
<evidence type="ECO:0000259" key="10">
    <source>
        <dbReference type="PROSITE" id="PS51194"/>
    </source>
</evidence>
<feature type="domain" description="Helicase C-terminal" evidence="10">
    <location>
        <begin position="390"/>
        <end position="552"/>
    </location>
</feature>
<evidence type="ECO:0000256" key="8">
    <source>
        <dbReference type="SAM" id="MobiDB-lite"/>
    </source>
</evidence>
<dbReference type="STRING" id="2903.R1E7X8"/>
<dbReference type="PANTHER" id="PTHR14025">
    <property type="entry name" value="FANCONI ANEMIA GROUP M FANCM FAMILY MEMBER"/>
    <property type="match status" value="1"/>
</dbReference>
<dbReference type="SMART" id="SM00490">
    <property type="entry name" value="HELICc"/>
    <property type="match status" value="1"/>
</dbReference>
<evidence type="ECO:0000256" key="3">
    <source>
        <dbReference type="ARBA" id="ARBA00022741"/>
    </source>
</evidence>
<feature type="compositionally biased region" description="Basic and acidic residues" evidence="8">
    <location>
        <begin position="1"/>
        <end position="14"/>
    </location>
</feature>
<dbReference type="CDD" id="cd18033">
    <property type="entry name" value="DEXDc_FANCM"/>
    <property type="match status" value="1"/>
</dbReference>
<dbReference type="PROSITE" id="PS51194">
    <property type="entry name" value="HELICASE_CTER"/>
    <property type="match status" value="1"/>
</dbReference>
<protein>
    <recommendedName>
        <fullName evidence="13">ATP-dependent DNA helicase</fullName>
    </recommendedName>
</protein>
<keyword evidence="3" id="KW-0547">Nucleotide-binding</keyword>
<feature type="domain" description="Helicase ATP-binding" evidence="9">
    <location>
        <begin position="125"/>
        <end position="293"/>
    </location>
</feature>
<keyword evidence="5" id="KW-0347">Helicase</keyword>
<dbReference type="KEGG" id="ehx:EMIHUDRAFT_243234"/>
<dbReference type="InterPro" id="IPR027417">
    <property type="entry name" value="P-loop_NTPase"/>
</dbReference>
<dbReference type="InterPro" id="IPR011545">
    <property type="entry name" value="DEAD/DEAH_box_helicase_dom"/>
</dbReference>
<dbReference type="AlphaFoldDB" id="A0A0D3J6I6"/>
<dbReference type="PANTHER" id="PTHR14025:SF20">
    <property type="entry name" value="FANCONI ANEMIA GROUP M PROTEIN"/>
    <property type="match status" value="1"/>
</dbReference>
<sequence>MEALAERQPARDIRSFFPGAATASTTARPPPPPGPAVGAGPSHQPRRQPHAASSGPVRSGGQPLAAAVRAGRLECLGIGPEDAAEIPADDADGADLPPPVPVDEAAAASWVYPTNMPVRPYQHSITKTALLHNTLVCLPTGMGKTLIAAAVMYNFSRWFPAGRCVFLAPTKPLVHQQVGAVRKSVGLPRELCAELTGQMAAEDRRRVWRFARFLFLTAQTFVNDLKTGVCPGEDVVCLVVDEAHKATSNHSYVQAARLLGRRSAGFRVLALSATPGSNAERMQEVVSNLRISRIEARDEQSVDVVGCLKSRQMDKVVVQPTAEYLAGRAAALEAYRALLRKLRESGVGVGDDPSKAHLTVAMMVYHEMLSKLAEGEAAGSHPKLSATAALLSHHFGAHPAGSRVMVFTSLRDSVVELTAHLAKVEGVRAFRFVGQASAKGSDETRKGLSQAQQREVVRAFRQGNYNVLVATSIGEEGLGIGEVDLIICYDVSSSAIRQTQRFGRTGRRNAGRVVMLVTRGVEEEVYERSLANASIMKRALAQAAARWALKEGDAPPRRLSLDRWTVGQARPAAASGRWASRGHVQDMSRTPLGHVP</sequence>
<evidence type="ECO:0000259" key="9">
    <source>
        <dbReference type="PROSITE" id="PS51192"/>
    </source>
</evidence>
<dbReference type="GO" id="GO:0045003">
    <property type="term" value="P:double-strand break repair via synthesis-dependent strand annealing"/>
    <property type="evidence" value="ECO:0007669"/>
    <property type="project" value="TreeGrafter"/>
</dbReference>
<comment type="similarity">
    <text evidence="2">Belongs to the DEAD box helicase family. DEAH subfamily. FANCM sub-subfamily.</text>
</comment>
<dbReference type="GO" id="GO:0043138">
    <property type="term" value="F:3'-5' DNA helicase activity"/>
    <property type="evidence" value="ECO:0007669"/>
    <property type="project" value="TreeGrafter"/>
</dbReference>
<dbReference type="PaxDb" id="2903-EOD19121"/>
<dbReference type="HOGENOM" id="CLU_458171_0_0_1"/>
<keyword evidence="7" id="KW-0539">Nucleus</keyword>
<dbReference type="InterPro" id="IPR014001">
    <property type="entry name" value="Helicase_ATP-bd"/>
</dbReference>
<organism evidence="11 12">
    <name type="scientific">Emiliania huxleyi (strain CCMP1516)</name>
    <dbReference type="NCBI Taxonomy" id="280463"/>
    <lineage>
        <taxon>Eukaryota</taxon>
        <taxon>Haptista</taxon>
        <taxon>Haptophyta</taxon>
        <taxon>Prymnesiophyceae</taxon>
        <taxon>Isochrysidales</taxon>
        <taxon>Noelaerhabdaceae</taxon>
        <taxon>Emiliania</taxon>
    </lineage>
</organism>
<proteinExistence type="inferred from homology"/>
<reference evidence="11" key="2">
    <citation type="submission" date="2024-10" db="UniProtKB">
        <authorList>
            <consortium name="EnsemblProtists"/>
        </authorList>
    </citation>
    <scope>IDENTIFICATION</scope>
</reference>
<dbReference type="GeneID" id="17264671"/>
<dbReference type="GO" id="GO:0036297">
    <property type="term" value="P:interstrand cross-link repair"/>
    <property type="evidence" value="ECO:0007669"/>
    <property type="project" value="TreeGrafter"/>
</dbReference>
<evidence type="ECO:0000256" key="2">
    <source>
        <dbReference type="ARBA" id="ARBA00009889"/>
    </source>
</evidence>
<dbReference type="GO" id="GO:0000400">
    <property type="term" value="F:four-way junction DNA binding"/>
    <property type="evidence" value="ECO:0007669"/>
    <property type="project" value="TreeGrafter"/>
</dbReference>
<keyword evidence="4" id="KW-0378">Hydrolase</keyword>
<evidence type="ECO:0008006" key="13">
    <source>
        <dbReference type="Google" id="ProtNLM"/>
    </source>
</evidence>
<evidence type="ECO:0000256" key="6">
    <source>
        <dbReference type="ARBA" id="ARBA00022840"/>
    </source>
</evidence>
<dbReference type="InterPro" id="IPR001650">
    <property type="entry name" value="Helicase_C-like"/>
</dbReference>
<dbReference type="RefSeq" id="XP_005771550.1">
    <property type="nucleotide sequence ID" value="XM_005771493.1"/>
</dbReference>
<feature type="region of interest" description="Disordered" evidence="8">
    <location>
        <begin position="572"/>
        <end position="596"/>
    </location>
</feature>
<evidence type="ECO:0000256" key="7">
    <source>
        <dbReference type="ARBA" id="ARBA00023242"/>
    </source>
</evidence>